<feature type="transmembrane region" description="Helical" evidence="1">
    <location>
        <begin position="7"/>
        <end position="30"/>
    </location>
</feature>
<feature type="transmembrane region" description="Helical" evidence="1">
    <location>
        <begin position="164"/>
        <end position="186"/>
    </location>
</feature>
<keyword evidence="1" id="KW-0472">Membrane</keyword>
<keyword evidence="1" id="KW-1133">Transmembrane helix</keyword>
<reference evidence="2 3" key="1">
    <citation type="journal article" date="2017" name="Nat. Ecol. Evol.">
        <title>Scallop genome provides insights into evolution of bilaterian karyotype and development.</title>
        <authorList>
            <person name="Wang S."/>
            <person name="Zhang J."/>
            <person name="Jiao W."/>
            <person name="Li J."/>
            <person name="Xun X."/>
            <person name="Sun Y."/>
            <person name="Guo X."/>
            <person name="Huan P."/>
            <person name="Dong B."/>
            <person name="Zhang L."/>
            <person name="Hu X."/>
            <person name="Sun X."/>
            <person name="Wang J."/>
            <person name="Zhao C."/>
            <person name="Wang Y."/>
            <person name="Wang D."/>
            <person name="Huang X."/>
            <person name="Wang R."/>
            <person name="Lv J."/>
            <person name="Li Y."/>
            <person name="Zhang Z."/>
            <person name="Liu B."/>
            <person name="Lu W."/>
            <person name="Hui Y."/>
            <person name="Liang J."/>
            <person name="Zhou Z."/>
            <person name="Hou R."/>
            <person name="Li X."/>
            <person name="Liu Y."/>
            <person name="Li H."/>
            <person name="Ning X."/>
            <person name="Lin Y."/>
            <person name="Zhao L."/>
            <person name="Xing Q."/>
            <person name="Dou J."/>
            <person name="Li Y."/>
            <person name="Mao J."/>
            <person name="Guo H."/>
            <person name="Dou H."/>
            <person name="Li T."/>
            <person name="Mu C."/>
            <person name="Jiang W."/>
            <person name="Fu Q."/>
            <person name="Fu X."/>
            <person name="Miao Y."/>
            <person name="Liu J."/>
            <person name="Yu Q."/>
            <person name="Li R."/>
            <person name="Liao H."/>
            <person name="Li X."/>
            <person name="Kong Y."/>
            <person name="Jiang Z."/>
            <person name="Chourrout D."/>
            <person name="Li R."/>
            <person name="Bao Z."/>
        </authorList>
    </citation>
    <scope>NUCLEOTIDE SEQUENCE [LARGE SCALE GENOMIC DNA]</scope>
    <source>
        <strain evidence="2 3">PY_sf001</strain>
    </source>
</reference>
<evidence type="ECO:0000256" key="1">
    <source>
        <dbReference type="SAM" id="Phobius"/>
    </source>
</evidence>
<name>A0A210PY51_MIZYE</name>
<dbReference type="EMBL" id="NEDP02005399">
    <property type="protein sequence ID" value="OWF41420.1"/>
    <property type="molecule type" value="Genomic_DNA"/>
</dbReference>
<accession>A0A210PY51</accession>
<keyword evidence="1" id="KW-0812">Transmembrane</keyword>
<dbReference type="Proteomes" id="UP000242188">
    <property type="component" value="Unassembled WGS sequence"/>
</dbReference>
<protein>
    <submittedName>
        <fullName evidence="2">Uncharacterized protein</fullName>
    </submittedName>
</protein>
<gene>
    <name evidence="2" type="ORF">KP79_PYT20595</name>
</gene>
<comment type="caution">
    <text evidence="2">The sequence shown here is derived from an EMBL/GenBank/DDBJ whole genome shotgun (WGS) entry which is preliminary data.</text>
</comment>
<proteinExistence type="predicted"/>
<keyword evidence="3" id="KW-1185">Reference proteome</keyword>
<dbReference type="AlphaFoldDB" id="A0A210PY51"/>
<evidence type="ECO:0000313" key="3">
    <source>
        <dbReference type="Proteomes" id="UP000242188"/>
    </source>
</evidence>
<feature type="transmembrane region" description="Helical" evidence="1">
    <location>
        <begin position="118"/>
        <end position="137"/>
    </location>
</feature>
<sequence>MFTPWIRIALFITAALGGLFFTIGIFAPGWEITHQGMTLKGIWFILSCGKQSKSCEYQTYLEKYNQDKSSAHFSWVNEYEYSTAVGNQVLAIIALLSLYLGLFMSLVVTGVQRLANIAAFLAAPCYFTSAALIWTHIGQESAAMSAKNRIHFLEVSPEHQLTPYSMVLCGFGSSLTVCVAIAYLISSVQYLMRIPMEKYQQF</sequence>
<dbReference type="OrthoDB" id="10294285at2759"/>
<organism evidence="2 3">
    <name type="scientific">Mizuhopecten yessoensis</name>
    <name type="common">Japanese scallop</name>
    <name type="synonym">Patinopecten yessoensis</name>
    <dbReference type="NCBI Taxonomy" id="6573"/>
    <lineage>
        <taxon>Eukaryota</taxon>
        <taxon>Metazoa</taxon>
        <taxon>Spiralia</taxon>
        <taxon>Lophotrochozoa</taxon>
        <taxon>Mollusca</taxon>
        <taxon>Bivalvia</taxon>
        <taxon>Autobranchia</taxon>
        <taxon>Pteriomorphia</taxon>
        <taxon>Pectinida</taxon>
        <taxon>Pectinoidea</taxon>
        <taxon>Pectinidae</taxon>
        <taxon>Mizuhopecten</taxon>
    </lineage>
</organism>
<feature type="transmembrane region" description="Helical" evidence="1">
    <location>
        <begin position="89"/>
        <end position="111"/>
    </location>
</feature>
<evidence type="ECO:0000313" key="2">
    <source>
        <dbReference type="EMBL" id="OWF41420.1"/>
    </source>
</evidence>